<dbReference type="InterPro" id="IPR036493">
    <property type="entry name" value="YunC_sf"/>
</dbReference>
<dbReference type="Pfam" id="PF08827">
    <property type="entry name" value="DUF1805"/>
    <property type="match status" value="1"/>
</dbReference>
<dbReference type="AlphaFoldDB" id="A0A2V2EUD9"/>
<gene>
    <name evidence="2" type="ORF">DES51_10379</name>
    <name evidence="1" type="ORF">MQE39_00440</name>
</gene>
<organism evidence="1 4">
    <name type="scientific">Dielma fastidiosa</name>
    <dbReference type="NCBI Taxonomy" id="1034346"/>
    <lineage>
        <taxon>Bacteria</taxon>
        <taxon>Bacillati</taxon>
        <taxon>Bacillota</taxon>
        <taxon>Erysipelotrichia</taxon>
        <taxon>Erysipelotrichales</taxon>
        <taxon>Erysipelotrichaceae</taxon>
        <taxon>Dielma</taxon>
    </lineage>
</organism>
<sequence length="100" mass="11271">MVNLKRYQIDDLHVIGIEIDLPANPVYIISNTHGFLCGQIFSRSYLEGSRACVCIMKEDRSFNHLLDSCVLSVNKKAESLGIKTGMSGREAIKKMHQMEI</sequence>
<dbReference type="GeneID" id="94441429"/>
<keyword evidence="3" id="KW-1185">Reference proteome</keyword>
<protein>
    <submittedName>
        <fullName evidence="1">DUF1805 domain-containing protein</fullName>
    </submittedName>
    <submittedName>
        <fullName evidence="2">Uncharacterized protein YunC (DUF1805 family)</fullName>
    </submittedName>
</protein>
<accession>A0A2V2EUD9</accession>
<dbReference type="Proteomes" id="UP000247612">
    <property type="component" value="Unassembled WGS sequence"/>
</dbReference>
<reference evidence="2 3" key="1">
    <citation type="submission" date="2018-05" db="EMBL/GenBank/DDBJ databases">
        <title>Genomic Encyclopedia of Type Strains, Phase IV (KMG-IV): sequencing the most valuable type-strain genomes for metagenomic binning, comparative biology and taxonomic classification.</title>
        <authorList>
            <person name="Goeker M."/>
        </authorList>
    </citation>
    <scope>NUCLEOTIDE SEQUENCE [LARGE SCALE GENOMIC DNA]</scope>
    <source>
        <strain evidence="2 3">JC118</strain>
    </source>
</reference>
<proteinExistence type="predicted"/>
<dbReference type="Gene3D" id="3.30.1980.10">
    <property type="entry name" value="Hypothetical protein YunC"/>
    <property type="match status" value="1"/>
</dbReference>
<dbReference type="InterPro" id="IPR014931">
    <property type="entry name" value="DUF1805"/>
</dbReference>
<dbReference type="EMBL" id="QJKH01000003">
    <property type="protein sequence ID" value="PXX80487.1"/>
    <property type="molecule type" value="Genomic_DNA"/>
</dbReference>
<dbReference type="RefSeq" id="WP_022938402.1">
    <property type="nucleotide sequence ID" value="NZ_BAABZA010000009.1"/>
</dbReference>
<dbReference type="EMBL" id="JALDAW010000002">
    <property type="protein sequence ID" value="MDY5166595.1"/>
    <property type="molecule type" value="Genomic_DNA"/>
</dbReference>
<evidence type="ECO:0000313" key="3">
    <source>
        <dbReference type="Proteomes" id="UP000247612"/>
    </source>
</evidence>
<evidence type="ECO:0000313" key="4">
    <source>
        <dbReference type="Proteomes" id="UP001276902"/>
    </source>
</evidence>
<dbReference type="SUPFAM" id="SSF102891">
    <property type="entry name" value="Hypothetical protein Ta1206"/>
    <property type="match status" value="1"/>
</dbReference>
<dbReference type="Proteomes" id="UP001276902">
    <property type="component" value="Unassembled WGS sequence"/>
</dbReference>
<dbReference type="STRING" id="1034346.GCA_000313565_02098"/>
<reference evidence="1" key="2">
    <citation type="submission" date="2022-03" db="EMBL/GenBank/DDBJ databases">
        <title>First case of bacteraemia caused by Dielma fastidiosa in a patient hospitalised with diverticulitis.</title>
        <authorList>
            <person name="Forman-Ankjaer B."/>
            <person name="Hvid-Jensen F."/>
            <person name="Kobel C.M."/>
            <person name="Greve T."/>
        </authorList>
    </citation>
    <scope>NUCLEOTIDE SEQUENCE</scope>
    <source>
        <strain evidence="1">AUH_DF_2021</strain>
    </source>
</reference>
<evidence type="ECO:0000313" key="1">
    <source>
        <dbReference type="EMBL" id="MDY5166595.1"/>
    </source>
</evidence>
<name>A0A2V2EUD9_9FIRM</name>
<evidence type="ECO:0000313" key="2">
    <source>
        <dbReference type="EMBL" id="PXX80487.1"/>
    </source>
</evidence>
<comment type="caution">
    <text evidence="1">The sequence shown here is derived from an EMBL/GenBank/DDBJ whole genome shotgun (WGS) entry which is preliminary data.</text>
</comment>
<dbReference type="OrthoDB" id="2641826at2"/>